<evidence type="ECO:0000256" key="1">
    <source>
        <dbReference type="SAM" id="MobiDB-lite"/>
    </source>
</evidence>
<dbReference type="EMBL" id="JAEFCI010009711">
    <property type="protein sequence ID" value="KAG5457658.1"/>
    <property type="molecule type" value="Genomic_DNA"/>
</dbReference>
<evidence type="ECO:0000313" key="2">
    <source>
        <dbReference type="EMBL" id="KAG5457658.1"/>
    </source>
</evidence>
<dbReference type="Proteomes" id="UP000673691">
    <property type="component" value="Unassembled WGS sequence"/>
</dbReference>
<protein>
    <submittedName>
        <fullName evidence="2">Uncharacterized protein</fullName>
    </submittedName>
</protein>
<sequence length="167" mass="17305">DDTPSLPSPAARTLAFPEPPPDSQGSQASYIPRRGGSGGSYFLLARTAYADRASTVPFAIAWRHFPAGAIRMRDVCRTSSASNAGVSPDFLRVRGPGPTPLALAPEVPASLPEHEGSPPPSAIVSGDAASLNRKSFNPFPAVCPASCVPSNSRKMYVPASSKASSIT</sequence>
<feature type="region of interest" description="Disordered" evidence="1">
    <location>
        <begin position="1"/>
        <end position="33"/>
    </location>
</feature>
<comment type="caution">
    <text evidence="2">The sequence shown here is derived from an EMBL/GenBank/DDBJ whole genome shotgun (WGS) entry which is preliminary data.</text>
</comment>
<accession>A0A8H8DGS9</accession>
<organism evidence="2 3">
    <name type="scientific">Olpidium bornovanus</name>
    <dbReference type="NCBI Taxonomy" id="278681"/>
    <lineage>
        <taxon>Eukaryota</taxon>
        <taxon>Fungi</taxon>
        <taxon>Fungi incertae sedis</taxon>
        <taxon>Olpidiomycota</taxon>
        <taxon>Olpidiomycotina</taxon>
        <taxon>Olpidiomycetes</taxon>
        <taxon>Olpidiales</taxon>
        <taxon>Olpidiaceae</taxon>
        <taxon>Olpidium</taxon>
    </lineage>
</organism>
<dbReference type="AlphaFoldDB" id="A0A8H8DGS9"/>
<gene>
    <name evidence="2" type="ORF">BJ554DRAFT_2268</name>
</gene>
<feature type="non-terminal residue" evidence="2">
    <location>
        <position position="1"/>
    </location>
</feature>
<reference evidence="2 3" key="1">
    <citation type="journal article" name="Sci. Rep.">
        <title>Genome-scale phylogenetic analyses confirm Olpidium as the closest living zoosporic fungus to the non-flagellated, terrestrial fungi.</title>
        <authorList>
            <person name="Chang Y."/>
            <person name="Rochon D."/>
            <person name="Sekimoto S."/>
            <person name="Wang Y."/>
            <person name="Chovatia M."/>
            <person name="Sandor L."/>
            <person name="Salamov A."/>
            <person name="Grigoriev I.V."/>
            <person name="Stajich J.E."/>
            <person name="Spatafora J.W."/>
        </authorList>
    </citation>
    <scope>NUCLEOTIDE SEQUENCE [LARGE SCALE GENOMIC DNA]</scope>
    <source>
        <strain evidence="2">S191</strain>
    </source>
</reference>
<evidence type="ECO:0000313" key="3">
    <source>
        <dbReference type="Proteomes" id="UP000673691"/>
    </source>
</evidence>
<name>A0A8H8DGS9_9FUNG</name>
<proteinExistence type="predicted"/>
<keyword evidence="3" id="KW-1185">Reference proteome</keyword>